<feature type="region of interest" description="Disordered" evidence="1">
    <location>
        <begin position="46"/>
        <end position="94"/>
    </location>
</feature>
<evidence type="ECO:0000313" key="2">
    <source>
        <dbReference type="EMBL" id="KAG2329449.1"/>
    </source>
</evidence>
<dbReference type="EMBL" id="JAAMPC010000001">
    <property type="protein sequence ID" value="KAG2329449.1"/>
    <property type="molecule type" value="Genomic_DNA"/>
</dbReference>
<feature type="compositionally biased region" description="Basic and acidic residues" evidence="1">
    <location>
        <begin position="63"/>
        <end position="80"/>
    </location>
</feature>
<evidence type="ECO:0000256" key="1">
    <source>
        <dbReference type="SAM" id="MobiDB-lite"/>
    </source>
</evidence>
<keyword evidence="3" id="KW-1185">Reference proteome</keyword>
<sequence length="94" mass="10630">MFRFHRFITKGVSCFPDRVMAEEDVIATCAAFHHKRKLENVETEILEQHTGSIDQSNEASADSAKEASEYSQEKRPKLDGEADDGCGEYCENKD</sequence>
<comment type="caution">
    <text evidence="2">The sequence shown here is derived from an EMBL/GenBank/DDBJ whole genome shotgun (WGS) entry which is preliminary data.</text>
</comment>
<protein>
    <submittedName>
        <fullName evidence="2">Uncharacterized protein</fullName>
    </submittedName>
</protein>
<gene>
    <name evidence="2" type="ORF">Bca52824_000629</name>
</gene>
<evidence type="ECO:0000313" key="3">
    <source>
        <dbReference type="Proteomes" id="UP000886595"/>
    </source>
</evidence>
<accession>A0A8X7WGS1</accession>
<proteinExistence type="predicted"/>
<reference evidence="2 3" key="1">
    <citation type="submission" date="2020-02" db="EMBL/GenBank/DDBJ databases">
        <authorList>
            <person name="Ma Q."/>
            <person name="Huang Y."/>
            <person name="Song X."/>
            <person name="Pei D."/>
        </authorList>
    </citation>
    <scope>NUCLEOTIDE SEQUENCE [LARGE SCALE GENOMIC DNA]</scope>
    <source>
        <strain evidence="2">Sxm20200214</strain>
        <tissue evidence="2">Leaf</tissue>
    </source>
</reference>
<dbReference type="AlphaFoldDB" id="A0A8X7WGS1"/>
<name>A0A8X7WGS1_BRACI</name>
<dbReference type="Proteomes" id="UP000886595">
    <property type="component" value="Unassembled WGS sequence"/>
</dbReference>
<organism evidence="2 3">
    <name type="scientific">Brassica carinata</name>
    <name type="common">Ethiopian mustard</name>
    <name type="synonym">Abyssinian cabbage</name>
    <dbReference type="NCBI Taxonomy" id="52824"/>
    <lineage>
        <taxon>Eukaryota</taxon>
        <taxon>Viridiplantae</taxon>
        <taxon>Streptophyta</taxon>
        <taxon>Embryophyta</taxon>
        <taxon>Tracheophyta</taxon>
        <taxon>Spermatophyta</taxon>
        <taxon>Magnoliopsida</taxon>
        <taxon>eudicotyledons</taxon>
        <taxon>Gunneridae</taxon>
        <taxon>Pentapetalae</taxon>
        <taxon>rosids</taxon>
        <taxon>malvids</taxon>
        <taxon>Brassicales</taxon>
        <taxon>Brassicaceae</taxon>
        <taxon>Brassiceae</taxon>
        <taxon>Brassica</taxon>
    </lineage>
</organism>